<dbReference type="OrthoDB" id="5288711at2"/>
<feature type="transmembrane region" description="Helical" evidence="9">
    <location>
        <begin position="20"/>
        <end position="45"/>
    </location>
</feature>
<dbReference type="GO" id="GO:0140359">
    <property type="term" value="F:ABC-type transporter activity"/>
    <property type="evidence" value="ECO:0007669"/>
    <property type="project" value="InterPro"/>
</dbReference>
<keyword evidence="13" id="KW-1185">Reference proteome</keyword>
<evidence type="ECO:0000256" key="3">
    <source>
        <dbReference type="ARBA" id="ARBA00022475"/>
    </source>
</evidence>
<keyword evidence="4 9" id="KW-0812">Transmembrane</keyword>
<dbReference type="Pfam" id="PF00005">
    <property type="entry name" value="ABC_tran"/>
    <property type="match status" value="1"/>
</dbReference>
<dbReference type="SUPFAM" id="SSF90123">
    <property type="entry name" value="ABC transporter transmembrane region"/>
    <property type="match status" value="1"/>
</dbReference>
<feature type="transmembrane region" description="Helical" evidence="9">
    <location>
        <begin position="158"/>
        <end position="175"/>
    </location>
</feature>
<dbReference type="PANTHER" id="PTHR24221">
    <property type="entry name" value="ATP-BINDING CASSETTE SUB-FAMILY B"/>
    <property type="match status" value="1"/>
</dbReference>
<dbReference type="InterPro" id="IPR017871">
    <property type="entry name" value="ABC_transporter-like_CS"/>
</dbReference>
<dbReference type="InterPro" id="IPR027417">
    <property type="entry name" value="P-loop_NTPase"/>
</dbReference>
<reference evidence="12 13" key="1">
    <citation type="submission" date="2017-03" db="EMBL/GenBank/DDBJ databases">
        <authorList>
            <person name="Afonso C.L."/>
            <person name="Miller P.J."/>
            <person name="Scott M.A."/>
            <person name="Spackman E."/>
            <person name="Goraichik I."/>
            <person name="Dimitrov K.M."/>
            <person name="Suarez D.L."/>
            <person name="Swayne D.E."/>
        </authorList>
    </citation>
    <scope>NUCLEOTIDE SEQUENCE [LARGE SCALE GENOMIC DNA]</scope>
    <source>
        <strain evidence="12 13">CECT 8110</strain>
    </source>
</reference>
<name>A0A1X6Z310_9RHOB</name>
<dbReference type="FunFam" id="3.40.50.300:FF:000221">
    <property type="entry name" value="Multidrug ABC transporter ATP-binding protein"/>
    <property type="match status" value="1"/>
</dbReference>
<dbReference type="PROSITE" id="PS50893">
    <property type="entry name" value="ABC_TRANSPORTER_2"/>
    <property type="match status" value="1"/>
</dbReference>
<feature type="transmembrane region" description="Helical" evidence="9">
    <location>
        <begin position="73"/>
        <end position="93"/>
    </location>
</feature>
<dbReference type="Gene3D" id="1.20.1560.10">
    <property type="entry name" value="ABC transporter type 1, transmembrane domain"/>
    <property type="match status" value="1"/>
</dbReference>
<dbReference type="SUPFAM" id="SSF52540">
    <property type="entry name" value="P-loop containing nucleoside triphosphate hydrolases"/>
    <property type="match status" value="1"/>
</dbReference>
<dbReference type="GO" id="GO:0016887">
    <property type="term" value="F:ATP hydrolysis activity"/>
    <property type="evidence" value="ECO:0007669"/>
    <property type="project" value="InterPro"/>
</dbReference>
<accession>A0A1X6Z310</accession>
<evidence type="ECO:0000256" key="7">
    <source>
        <dbReference type="ARBA" id="ARBA00022989"/>
    </source>
</evidence>
<sequence>MTDVFKKIMTLLSRRERRRFYVLVGIMIFVAFAEVFGISAFLILLRVLAEPERIFENPYLTWGYNAVGIEDPFTFQVVMAVAVFLVMALSLVIKAGGNYAIIRFSTMRGYTISSRLLQAYLHQPYAWFLQRNSADVAKSVLGEVQNVVNKIITPGGQLLANGILTITIIGFLIAVDPVIAVMAALLLGGAYTGIYFWLRAKLLVIGEGLLKANTERFRLTNEATGGFKEVKLMSLENRYVERFREPAQALARNAALSQVMNQIPRFALEGLTFAVLFGIILVMLLRSEGNLSTAIPVLGVFGISAMRLLPAMQQVYGAFANIRSAKPVLDNIYRDYTDAIAHGTNPPRGPGDDADLSLDRDLVLKGIGFSYASGDRPAVHNVDMEIPALSTIGIVGGTGAGKTTLVDLILGLLMPDTGQIIVDGEPLTADNMHRWRRSIGYVPQTIYLTDSSVAQNIAFGVPEEAIDPEAMERAARAAALHDFVMEEMPQQYDTIVGERGVRLSGGQRQRIGIARALYHDPSLLIFDEATSALDNLTERAVMDAVQRIRNTKTVIMIAHRLSTIRKCDRIFLLEHGTVQASGSYEDLVDENETFRKMAAV</sequence>
<dbReference type="EMBL" id="FWFU01000002">
    <property type="protein sequence ID" value="SLN38615.1"/>
    <property type="molecule type" value="Genomic_DNA"/>
</dbReference>
<keyword evidence="3" id="KW-1003">Cell membrane</keyword>
<dbReference type="PANTHER" id="PTHR24221:SF632">
    <property type="entry name" value="ATP-DEPENDENT LIPID A-CORE FLIPPASE"/>
    <property type="match status" value="1"/>
</dbReference>
<evidence type="ECO:0000256" key="1">
    <source>
        <dbReference type="ARBA" id="ARBA00004651"/>
    </source>
</evidence>
<dbReference type="Pfam" id="PF00664">
    <property type="entry name" value="ABC_membrane"/>
    <property type="match status" value="1"/>
</dbReference>
<organism evidence="12 13">
    <name type="scientific">Roseovarius halotolerans</name>
    <dbReference type="NCBI Taxonomy" id="505353"/>
    <lineage>
        <taxon>Bacteria</taxon>
        <taxon>Pseudomonadati</taxon>
        <taxon>Pseudomonadota</taxon>
        <taxon>Alphaproteobacteria</taxon>
        <taxon>Rhodobacterales</taxon>
        <taxon>Roseobacteraceae</taxon>
        <taxon>Roseovarius</taxon>
    </lineage>
</organism>
<evidence type="ECO:0000256" key="6">
    <source>
        <dbReference type="ARBA" id="ARBA00022840"/>
    </source>
</evidence>
<feature type="domain" description="ABC transporter" evidence="10">
    <location>
        <begin position="362"/>
        <end position="600"/>
    </location>
</feature>
<keyword evidence="7 9" id="KW-1133">Transmembrane helix</keyword>
<dbReference type="Proteomes" id="UP000193207">
    <property type="component" value="Unassembled WGS sequence"/>
</dbReference>
<evidence type="ECO:0000259" key="10">
    <source>
        <dbReference type="PROSITE" id="PS50893"/>
    </source>
</evidence>
<feature type="transmembrane region" description="Helical" evidence="9">
    <location>
        <begin position="181"/>
        <end position="198"/>
    </location>
</feature>
<dbReference type="GO" id="GO:0005524">
    <property type="term" value="F:ATP binding"/>
    <property type="evidence" value="ECO:0007669"/>
    <property type="project" value="UniProtKB-KW"/>
</dbReference>
<comment type="subcellular location">
    <subcellularLocation>
        <location evidence="1">Cell membrane</location>
        <topology evidence="1">Multi-pass membrane protein</topology>
    </subcellularLocation>
</comment>
<dbReference type="InterPro" id="IPR003439">
    <property type="entry name" value="ABC_transporter-like_ATP-bd"/>
</dbReference>
<proteinExistence type="predicted"/>
<evidence type="ECO:0000259" key="11">
    <source>
        <dbReference type="PROSITE" id="PS50929"/>
    </source>
</evidence>
<dbReference type="InterPro" id="IPR039421">
    <property type="entry name" value="Type_1_exporter"/>
</dbReference>
<evidence type="ECO:0000256" key="8">
    <source>
        <dbReference type="ARBA" id="ARBA00023136"/>
    </source>
</evidence>
<dbReference type="RefSeq" id="WP_085817612.1">
    <property type="nucleotide sequence ID" value="NZ_FWFU01000002.1"/>
</dbReference>
<dbReference type="Gene3D" id="3.40.50.300">
    <property type="entry name" value="P-loop containing nucleotide triphosphate hydrolases"/>
    <property type="match status" value="1"/>
</dbReference>
<dbReference type="GO" id="GO:0005886">
    <property type="term" value="C:plasma membrane"/>
    <property type="evidence" value="ECO:0007669"/>
    <property type="project" value="UniProtKB-SubCell"/>
</dbReference>
<dbReference type="PROSITE" id="PS00211">
    <property type="entry name" value="ABC_TRANSPORTER_1"/>
    <property type="match status" value="1"/>
</dbReference>
<dbReference type="AlphaFoldDB" id="A0A1X6Z310"/>
<dbReference type="GO" id="GO:0034040">
    <property type="term" value="F:ATPase-coupled lipid transmembrane transporter activity"/>
    <property type="evidence" value="ECO:0007669"/>
    <property type="project" value="TreeGrafter"/>
</dbReference>
<gene>
    <name evidence="12" type="primary">hepA</name>
    <name evidence="12" type="ORF">ROH8110_02037</name>
</gene>
<evidence type="ECO:0000313" key="12">
    <source>
        <dbReference type="EMBL" id="SLN38615.1"/>
    </source>
</evidence>
<keyword evidence="5" id="KW-0547">Nucleotide-binding</keyword>
<feature type="domain" description="ABC transmembrane type-1" evidence="11">
    <location>
        <begin position="24"/>
        <end position="324"/>
    </location>
</feature>
<feature type="transmembrane region" description="Helical" evidence="9">
    <location>
        <begin position="266"/>
        <end position="285"/>
    </location>
</feature>
<keyword evidence="6 12" id="KW-0067">ATP-binding</keyword>
<evidence type="ECO:0000256" key="2">
    <source>
        <dbReference type="ARBA" id="ARBA00022448"/>
    </source>
</evidence>
<dbReference type="InterPro" id="IPR011527">
    <property type="entry name" value="ABC1_TM_dom"/>
</dbReference>
<dbReference type="SMART" id="SM00382">
    <property type="entry name" value="AAA"/>
    <property type="match status" value="1"/>
</dbReference>
<evidence type="ECO:0000256" key="5">
    <source>
        <dbReference type="ARBA" id="ARBA00022741"/>
    </source>
</evidence>
<evidence type="ECO:0000256" key="4">
    <source>
        <dbReference type="ARBA" id="ARBA00022692"/>
    </source>
</evidence>
<protein>
    <submittedName>
        <fullName evidence="12">Heterocyst differentiation ATP-binding protein HepA</fullName>
    </submittedName>
</protein>
<evidence type="ECO:0000256" key="9">
    <source>
        <dbReference type="SAM" id="Phobius"/>
    </source>
</evidence>
<dbReference type="InterPro" id="IPR003593">
    <property type="entry name" value="AAA+_ATPase"/>
</dbReference>
<keyword evidence="8 9" id="KW-0472">Membrane</keyword>
<keyword evidence="2" id="KW-0813">Transport</keyword>
<dbReference type="InterPro" id="IPR036640">
    <property type="entry name" value="ABC1_TM_sf"/>
</dbReference>
<evidence type="ECO:0000313" key="13">
    <source>
        <dbReference type="Proteomes" id="UP000193207"/>
    </source>
</evidence>
<dbReference type="PROSITE" id="PS50929">
    <property type="entry name" value="ABC_TM1F"/>
    <property type="match status" value="1"/>
</dbReference>